<accession>A0A7J6FHE0</accession>
<organism evidence="2 3">
    <name type="scientific">Cannabis sativa</name>
    <name type="common">Hemp</name>
    <name type="synonym">Marijuana</name>
    <dbReference type="NCBI Taxonomy" id="3483"/>
    <lineage>
        <taxon>Eukaryota</taxon>
        <taxon>Viridiplantae</taxon>
        <taxon>Streptophyta</taxon>
        <taxon>Embryophyta</taxon>
        <taxon>Tracheophyta</taxon>
        <taxon>Spermatophyta</taxon>
        <taxon>Magnoliopsida</taxon>
        <taxon>eudicotyledons</taxon>
        <taxon>Gunneridae</taxon>
        <taxon>Pentapetalae</taxon>
        <taxon>rosids</taxon>
        <taxon>fabids</taxon>
        <taxon>Rosales</taxon>
        <taxon>Cannabaceae</taxon>
        <taxon>Cannabis</taxon>
    </lineage>
</organism>
<keyword evidence="1" id="KW-1133">Transmembrane helix</keyword>
<protein>
    <submittedName>
        <fullName evidence="2">Uncharacterized protein</fullName>
    </submittedName>
</protein>
<evidence type="ECO:0000313" key="2">
    <source>
        <dbReference type="EMBL" id="KAF4370113.1"/>
    </source>
</evidence>
<dbReference type="Proteomes" id="UP000525078">
    <property type="component" value="Unassembled WGS sequence"/>
</dbReference>
<gene>
    <name evidence="2" type="ORF">F8388_007254</name>
</gene>
<keyword evidence="1" id="KW-0812">Transmembrane</keyword>
<name>A0A7J6FHE0_CANSA</name>
<keyword evidence="1" id="KW-0472">Membrane</keyword>
<evidence type="ECO:0000313" key="3">
    <source>
        <dbReference type="Proteomes" id="UP000525078"/>
    </source>
</evidence>
<reference evidence="2 3" key="1">
    <citation type="journal article" date="2020" name="bioRxiv">
        <title>Sequence and annotation of 42 cannabis genomes reveals extensive copy number variation in cannabinoid synthesis and pathogen resistance genes.</title>
        <authorList>
            <person name="Mckernan K.J."/>
            <person name="Helbert Y."/>
            <person name="Kane L.T."/>
            <person name="Ebling H."/>
            <person name="Zhang L."/>
            <person name="Liu B."/>
            <person name="Eaton Z."/>
            <person name="Mclaughlin S."/>
            <person name="Kingan S."/>
            <person name="Baybayan P."/>
            <person name="Concepcion G."/>
            <person name="Jordan M."/>
            <person name="Riva A."/>
            <person name="Barbazuk W."/>
            <person name="Harkins T."/>
        </authorList>
    </citation>
    <scope>NUCLEOTIDE SEQUENCE [LARGE SCALE GENOMIC DNA]</scope>
    <source>
        <strain evidence="3">cv. Jamaican Lion 4</strain>
        <tissue evidence="2">Leaf</tissue>
    </source>
</reference>
<sequence>MVKRHELANDGSAAPRHELIPSLIGLLASLLVHFGGVKAMKFPILNISKSINSPNGFRFGSSYRILEPRLPCGSLCCNRHLGRTFVSPLRLIHYGPFGRRVWRHRSGEWA</sequence>
<proteinExistence type="predicted"/>
<feature type="transmembrane region" description="Helical" evidence="1">
    <location>
        <begin position="20"/>
        <end position="40"/>
    </location>
</feature>
<dbReference type="EMBL" id="JAATIP010000119">
    <property type="protein sequence ID" value="KAF4370113.1"/>
    <property type="molecule type" value="Genomic_DNA"/>
</dbReference>
<evidence type="ECO:0000256" key="1">
    <source>
        <dbReference type="SAM" id="Phobius"/>
    </source>
</evidence>
<dbReference type="AlphaFoldDB" id="A0A7J6FHE0"/>
<comment type="caution">
    <text evidence="2">The sequence shown here is derived from an EMBL/GenBank/DDBJ whole genome shotgun (WGS) entry which is preliminary data.</text>
</comment>